<comment type="caution">
    <text evidence="7">The sequence shown here is derived from an EMBL/GenBank/DDBJ whole genome shotgun (WGS) entry which is preliminary data.</text>
</comment>
<keyword evidence="2 5" id="KW-0812">Transmembrane</keyword>
<dbReference type="Proteomes" id="UP001501116">
    <property type="component" value="Unassembled WGS sequence"/>
</dbReference>
<dbReference type="InterPro" id="IPR011701">
    <property type="entry name" value="MFS"/>
</dbReference>
<feature type="domain" description="Major facilitator superfamily (MFS) profile" evidence="6">
    <location>
        <begin position="14"/>
        <end position="397"/>
    </location>
</feature>
<evidence type="ECO:0000256" key="1">
    <source>
        <dbReference type="ARBA" id="ARBA00004651"/>
    </source>
</evidence>
<keyword evidence="8" id="KW-1185">Reference proteome</keyword>
<evidence type="ECO:0000256" key="2">
    <source>
        <dbReference type="ARBA" id="ARBA00022692"/>
    </source>
</evidence>
<feature type="transmembrane region" description="Helical" evidence="5">
    <location>
        <begin position="287"/>
        <end position="319"/>
    </location>
</feature>
<feature type="transmembrane region" description="Helical" evidence="5">
    <location>
        <begin position="215"/>
        <end position="241"/>
    </location>
</feature>
<reference evidence="8" key="1">
    <citation type="journal article" date="2019" name="Int. J. Syst. Evol. Microbiol.">
        <title>The Global Catalogue of Microorganisms (GCM) 10K type strain sequencing project: providing services to taxonomists for standard genome sequencing and annotation.</title>
        <authorList>
            <consortium name="The Broad Institute Genomics Platform"/>
            <consortium name="The Broad Institute Genome Sequencing Center for Infectious Disease"/>
            <person name="Wu L."/>
            <person name="Ma J."/>
        </authorList>
    </citation>
    <scope>NUCLEOTIDE SEQUENCE [LARGE SCALE GENOMIC DNA]</scope>
    <source>
        <strain evidence="8">JCM 14545</strain>
    </source>
</reference>
<evidence type="ECO:0000313" key="8">
    <source>
        <dbReference type="Proteomes" id="UP001501116"/>
    </source>
</evidence>
<gene>
    <name evidence="7" type="ORF">GCM10009754_58030</name>
</gene>
<dbReference type="SUPFAM" id="SSF103473">
    <property type="entry name" value="MFS general substrate transporter"/>
    <property type="match status" value="1"/>
</dbReference>
<feature type="transmembrane region" description="Helical" evidence="5">
    <location>
        <begin position="15"/>
        <end position="35"/>
    </location>
</feature>
<dbReference type="InterPro" id="IPR020846">
    <property type="entry name" value="MFS_dom"/>
</dbReference>
<dbReference type="PANTHER" id="PTHR23527">
    <property type="entry name" value="BLL3282 PROTEIN"/>
    <property type="match status" value="1"/>
</dbReference>
<dbReference type="PROSITE" id="PS50850">
    <property type="entry name" value="MFS"/>
    <property type="match status" value="1"/>
</dbReference>
<feature type="transmembrane region" description="Helical" evidence="5">
    <location>
        <begin position="148"/>
        <end position="165"/>
    </location>
</feature>
<name>A0ABP5D701_9PSEU</name>
<keyword evidence="3 5" id="KW-1133">Transmembrane helix</keyword>
<dbReference type="Gene3D" id="1.20.1250.20">
    <property type="entry name" value="MFS general substrate transporter like domains"/>
    <property type="match status" value="2"/>
</dbReference>
<evidence type="ECO:0000256" key="5">
    <source>
        <dbReference type="SAM" id="Phobius"/>
    </source>
</evidence>
<dbReference type="PANTHER" id="PTHR23527:SF1">
    <property type="entry name" value="BLL3282 PROTEIN"/>
    <property type="match status" value="1"/>
</dbReference>
<evidence type="ECO:0000256" key="3">
    <source>
        <dbReference type="ARBA" id="ARBA00022989"/>
    </source>
</evidence>
<dbReference type="InterPro" id="IPR036259">
    <property type="entry name" value="MFS_trans_sf"/>
</dbReference>
<evidence type="ECO:0000313" key="7">
    <source>
        <dbReference type="EMBL" id="GAA1975136.1"/>
    </source>
</evidence>
<evidence type="ECO:0000256" key="4">
    <source>
        <dbReference type="ARBA" id="ARBA00023136"/>
    </source>
</evidence>
<sequence>MVQIATERTVGKRRWVILGLGLAAQTASCTFLYGIPFVVPQMRASEGLTLAEAGTVVSAPSIGLLCTLIAWGAAADRFGERLIMALGLGASGLLLLTASVGDHSLTTLFVLFLLAGACTASVNVSSGRVVMGWFSAAERGVAMGIRQTAQPLGVGLAALGLPPLAEHYGFRVAMLMPACLAIVVALLAAWLVLDPPRPKKADGAAKPASPYRGPVLWRLHGASALLVVPQFAVSAFAPVYLVTAHHWSPLAAGWFLAGVQALGALGRLASGYWSDRVGSRLRPMRQLALASGAVMLLVALGDATWPWLAALALVLAAVITVADNGLGFTASAELAGIAWAGRAMGAQNTAQNLAAALTPPLLGLAIGDSRYALAFCIAAVFPVLAIGLTPVRAEHPRIPGS</sequence>
<comment type="subcellular location">
    <subcellularLocation>
        <location evidence="1">Cell membrane</location>
        <topology evidence="1">Multi-pass membrane protein</topology>
    </subcellularLocation>
</comment>
<feature type="transmembrane region" description="Helical" evidence="5">
    <location>
        <begin position="55"/>
        <end position="75"/>
    </location>
</feature>
<dbReference type="Pfam" id="PF07690">
    <property type="entry name" value="MFS_1"/>
    <property type="match status" value="1"/>
</dbReference>
<organism evidence="7 8">
    <name type="scientific">Amycolatopsis minnesotensis</name>
    <dbReference type="NCBI Taxonomy" id="337894"/>
    <lineage>
        <taxon>Bacteria</taxon>
        <taxon>Bacillati</taxon>
        <taxon>Actinomycetota</taxon>
        <taxon>Actinomycetes</taxon>
        <taxon>Pseudonocardiales</taxon>
        <taxon>Pseudonocardiaceae</taxon>
        <taxon>Amycolatopsis</taxon>
    </lineage>
</organism>
<feature type="transmembrane region" description="Helical" evidence="5">
    <location>
        <begin position="82"/>
        <end position="101"/>
    </location>
</feature>
<feature type="transmembrane region" description="Helical" evidence="5">
    <location>
        <begin position="247"/>
        <end position="266"/>
    </location>
</feature>
<evidence type="ECO:0000259" key="6">
    <source>
        <dbReference type="PROSITE" id="PS50850"/>
    </source>
</evidence>
<feature type="transmembrane region" description="Helical" evidence="5">
    <location>
        <begin position="371"/>
        <end position="391"/>
    </location>
</feature>
<accession>A0ABP5D701</accession>
<keyword evidence="4 5" id="KW-0472">Membrane</keyword>
<feature type="transmembrane region" description="Helical" evidence="5">
    <location>
        <begin position="171"/>
        <end position="194"/>
    </location>
</feature>
<dbReference type="EMBL" id="BAAANN010000026">
    <property type="protein sequence ID" value="GAA1975136.1"/>
    <property type="molecule type" value="Genomic_DNA"/>
</dbReference>
<protein>
    <submittedName>
        <fullName evidence="7">MFS transporter</fullName>
    </submittedName>
</protein>
<proteinExistence type="predicted"/>
<dbReference type="RefSeq" id="WP_425546538.1">
    <property type="nucleotide sequence ID" value="NZ_BAAANN010000026.1"/>
</dbReference>
<dbReference type="InterPro" id="IPR052952">
    <property type="entry name" value="MFS-Transporter"/>
</dbReference>
<feature type="transmembrane region" description="Helical" evidence="5">
    <location>
        <begin position="107"/>
        <end position="127"/>
    </location>
</feature>